<dbReference type="GO" id="GO:0030246">
    <property type="term" value="F:carbohydrate binding"/>
    <property type="evidence" value="ECO:0007669"/>
    <property type="project" value="InterPro"/>
</dbReference>
<dbReference type="SMART" id="SM00872">
    <property type="entry name" value="Alpha-mann_mid"/>
    <property type="match status" value="1"/>
</dbReference>
<dbReference type="AlphaFoldDB" id="A0A844G8R6"/>
<dbReference type="InterPro" id="IPR011013">
    <property type="entry name" value="Gal_mutarotase_sf_dom"/>
</dbReference>
<dbReference type="Gene3D" id="3.20.110.10">
    <property type="entry name" value="Glycoside hydrolase 38, N terminal domain"/>
    <property type="match status" value="1"/>
</dbReference>
<dbReference type="FunFam" id="3.20.110.10:FF:000002">
    <property type="entry name" value="alpha-mannosidase 2C1 isoform X1"/>
    <property type="match status" value="1"/>
</dbReference>
<evidence type="ECO:0000256" key="2">
    <source>
        <dbReference type="ARBA" id="ARBA00022723"/>
    </source>
</evidence>
<dbReference type="Gene3D" id="1.20.1270.50">
    <property type="entry name" value="Glycoside hydrolase family 38, central domain"/>
    <property type="match status" value="1"/>
</dbReference>
<evidence type="ECO:0000256" key="3">
    <source>
        <dbReference type="ARBA" id="ARBA00022801"/>
    </source>
</evidence>
<sequence length="1017" mass="115693">MDDRIIAKKLELLQGLEVEATLQLEHWSCRTANYNAPGDYTWDDDWNSTDLPVMFPPRKTVFLKTVAEVPAENLKDLYFVFDFRGMEGALRIDGKLYCGIDINHMRIPVPRAGKMELLLEFNSVPNALFEPEQDRYGHGEFRSAAIHRIDRIVEAFRHDTGFVHECACVIDDERRKKRMLAALEKAMLGVNLTLPRAELDKEAAASLEKFRADMKEIAPDPESGTLCAIGHTHIDTAWLWPLKETVRKCSRTFSTACRYMEIFPDYHFSCSQAQLYDYTREHYPELFAEIKKHVKNGRWENTGAMWVEPDCNVPNGESLIRQILYGLKFYREEFGSRPELCWLPDVFGYPASLPEILVSCGLRYFSTNKLHWQAKEPFPDHLFVWRGLDGSEILSHIAKLPNFYNGFITAEQLHTAWKDYEQKDLHDELLYPFGYGDGGGGVTEEMMERIKRAKTHIPGMPNMRIDTVEGFFHNVERKAPELPVWDGELYLQTHRGTYTTHAEIKKANRISETMLREAEILAVFAAWEGKKVELNLEKAWKTMLLNQFHDILPGSSITEIYPRSLADYNEVKDTAQQSIRNTVAELGCTAGESAKLRVFNTLSWERRDPFIAEAVAGDGALEAIAADGTVSPVQRTADGKLLISGAAIPAMGYIDFTIQKAQKSVDNAEFKVCETLLENALLRVELNERGDITRIYDKELRREVLAPNAVGGELQLFQDGPEDEDAWNLQSSSFKRRYPFDSEVHVSVVESGACRGVIRVVRTYRASRFEQDIIFYRNSKRLDFAMRVDWQVRNTLLKIAFPLEIRTTRATCEVQFGAFERATHRNTLLDQQKFEIPIQRWADLSESNYGITLINDSRFGCDVLENTLRLSLLRGTIHPDPVADYGYHEMSCSLVPHGGDWAAAEIVRRGWEFNTPMTVGKLPADAVSESASFLSLSGYDGAVVQTVKPAEDGNGFIVRIYEANGGRGNVKLHCAFPVHEVVECNSVEEGATPVLLKENIFDFNITPYQIKTFKFVK</sequence>
<dbReference type="InterPro" id="IPR037094">
    <property type="entry name" value="Glyco_hydro_38_cen_sf"/>
</dbReference>
<comment type="similarity">
    <text evidence="1">Belongs to the glycosyl hydrolase 38 family.</text>
</comment>
<evidence type="ECO:0000313" key="7">
    <source>
        <dbReference type="Proteomes" id="UP000435649"/>
    </source>
</evidence>
<dbReference type="Pfam" id="PF17677">
    <property type="entry name" value="Glyco_hydro38C2"/>
    <property type="match status" value="1"/>
</dbReference>
<proteinExistence type="inferred from homology"/>
<dbReference type="GO" id="GO:0046872">
    <property type="term" value="F:metal ion binding"/>
    <property type="evidence" value="ECO:0007669"/>
    <property type="project" value="UniProtKB-KW"/>
</dbReference>
<gene>
    <name evidence="6" type="ORF">FYJ85_17365</name>
</gene>
<feature type="domain" description="Glycoside hydrolase family 38 central" evidence="5">
    <location>
        <begin position="492"/>
        <end position="568"/>
    </location>
</feature>
<dbReference type="Gene3D" id="2.60.40.2220">
    <property type="match status" value="1"/>
</dbReference>
<evidence type="ECO:0000256" key="1">
    <source>
        <dbReference type="ARBA" id="ARBA00009792"/>
    </source>
</evidence>
<comment type="caution">
    <text evidence="6">The sequence shown here is derived from an EMBL/GenBank/DDBJ whole genome shotgun (WGS) entry which is preliminary data.</text>
</comment>
<dbReference type="GO" id="GO:0004559">
    <property type="term" value="F:alpha-mannosidase activity"/>
    <property type="evidence" value="ECO:0007669"/>
    <property type="project" value="InterPro"/>
</dbReference>
<dbReference type="InterPro" id="IPR028995">
    <property type="entry name" value="Glyco_hydro_57/38_cen_sf"/>
</dbReference>
<keyword evidence="2" id="KW-0479">Metal-binding</keyword>
<evidence type="ECO:0000259" key="5">
    <source>
        <dbReference type="SMART" id="SM00872"/>
    </source>
</evidence>
<dbReference type="SUPFAM" id="SSF88713">
    <property type="entry name" value="Glycoside hydrolase/deacetylase"/>
    <property type="match status" value="1"/>
</dbReference>
<keyword evidence="3" id="KW-0378">Hydrolase</keyword>
<dbReference type="InterPro" id="IPR011682">
    <property type="entry name" value="Glyco_hydro_38_C"/>
</dbReference>
<evidence type="ECO:0000313" key="6">
    <source>
        <dbReference type="EMBL" id="MST98808.1"/>
    </source>
</evidence>
<dbReference type="Pfam" id="PF01074">
    <property type="entry name" value="Glyco_hydro_38N"/>
    <property type="match status" value="1"/>
</dbReference>
<evidence type="ECO:0000256" key="4">
    <source>
        <dbReference type="ARBA" id="ARBA00023295"/>
    </source>
</evidence>
<dbReference type="GO" id="GO:0009313">
    <property type="term" value="P:oligosaccharide catabolic process"/>
    <property type="evidence" value="ECO:0007669"/>
    <property type="project" value="TreeGrafter"/>
</dbReference>
<dbReference type="Proteomes" id="UP000435649">
    <property type="component" value="Unassembled WGS sequence"/>
</dbReference>
<dbReference type="FunFam" id="1.20.1270.50:FF:000004">
    <property type="entry name" value="alpha-mannosidase 2C1 isoform X1"/>
    <property type="match status" value="1"/>
</dbReference>
<dbReference type="InterPro" id="IPR015341">
    <property type="entry name" value="Glyco_hydro_38_cen"/>
</dbReference>
<keyword evidence="7" id="KW-1185">Reference proteome</keyword>
<dbReference type="InterPro" id="IPR041147">
    <property type="entry name" value="GH38_C"/>
</dbReference>
<dbReference type="CDD" id="cd10789">
    <property type="entry name" value="GH38N_AMII_ER_cytosolic"/>
    <property type="match status" value="1"/>
</dbReference>
<dbReference type="Pfam" id="PF07748">
    <property type="entry name" value="Glyco_hydro_38C"/>
    <property type="match status" value="1"/>
</dbReference>
<protein>
    <submittedName>
        <fullName evidence="6">Alpha-mannosidase</fullName>
    </submittedName>
</protein>
<dbReference type="Gene3D" id="2.70.98.30">
    <property type="entry name" value="Golgi alpha-mannosidase II, domain 4"/>
    <property type="match status" value="1"/>
</dbReference>
<accession>A0A844G8R6</accession>
<dbReference type="InterPro" id="IPR000602">
    <property type="entry name" value="Glyco_hydro_38_N"/>
</dbReference>
<organism evidence="6 7">
    <name type="scientific">Victivallis lenta</name>
    <dbReference type="NCBI Taxonomy" id="2606640"/>
    <lineage>
        <taxon>Bacteria</taxon>
        <taxon>Pseudomonadati</taxon>
        <taxon>Lentisphaerota</taxon>
        <taxon>Lentisphaeria</taxon>
        <taxon>Victivallales</taxon>
        <taxon>Victivallaceae</taxon>
        <taxon>Victivallis</taxon>
    </lineage>
</organism>
<name>A0A844G8R6_9BACT</name>
<dbReference type="Pfam" id="PF09261">
    <property type="entry name" value="Alpha-mann_mid"/>
    <property type="match status" value="1"/>
</dbReference>
<dbReference type="InterPro" id="IPR011330">
    <property type="entry name" value="Glyco_hydro/deAcase_b/a-brl"/>
</dbReference>
<dbReference type="SUPFAM" id="SSF88688">
    <property type="entry name" value="Families 57/38 glycoside transferase middle domain"/>
    <property type="match status" value="1"/>
</dbReference>
<dbReference type="PANTHER" id="PTHR46017">
    <property type="entry name" value="ALPHA-MANNOSIDASE 2C1"/>
    <property type="match status" value="1"/>
</dbReference>
<reference evidence="6 7" key="1">
    <citation type="submission" date="2019-08" db="EMBL/GenBank/DDBJ databases">
        <title>In-depth cultivation of the pig gut microbiome towards novel bacterial diversity and tailored functional studies.</title>
        <authorList>
            <person name="Wylensek D."/>
            <person name="Hitch T.C.A."/>
            <person name="Clavel T."/>
        </authorList>
    </citation>
    <scope>NUCLEOTIDE SEQUENCE [LARGE SCALE GENOMIC DNA]</scope>
    <source>
        <strain evidence="6 7">BBE-744-WT-12</strain>
    </source>
</reference>
<dbReference type="SUPFAM" id="SSF74650">
    <property type="entry name" value="Galactose mutarotase-like"/>
    <property type="match status" value="1"/>
</dbReference>
<keyword evidence="4" id="KW-0326">Glycosidase</keyword>
<dbReference type="InterPro" id="IPR027291">
    <property type="entry name" value="Glyco_hydro_38_N_sf"/>
</dbReference>
<dbReference type="EMBL" id="VUNS01000024">
    <property type="protein sequence ID" value="MST98808.1"/>
    <property type="molecule type" value="Genomic_DNA"/>
</dbReference>
<dbReference type="PANTHER" id="PTHR46017:SF1">
    <property type="entry name" value="ALPHA-MANNOSIDASE 2C1"/>
    <property type="match status" value="1"/>
</dbReference>
<dbReference type="GO" id="GO:0006013">
    <property type="term" value="P:mannose metabolic process"/>
    <property type="evidence" value="ECO:0007669"/>
    <property type="project" value="InterPro"/>
</dbReference>
<dbReference type="RefSeq" id="WP_154419794.1">
    <property type="nucleotide sequence ID" value="NZ_VUNS01000024.1"/>
</dbReference>